<feature type="binding site" evidence="7">
    <location>
        <begin position="301"/>
        <end position="303"/>
    </location>
    <ligand>
        <name>substrate</name>
    </ligand>
</feature>
<evidence type="ECO:0000256" key="8">
    <source>
        <dbReference type="PIRSR" id="PIRSR038994-3"/>
    </source>
</evidence>
<dbReference type="Pfam" id="PF01979">
    <property type="entry name" value="Amidohydro_1"/>
    <property type="match status" value="1"/>
</dbReference>
<evidence type="ECO:0000256" key="2">
    <source>
        <dbReference type="ARBA" id="ARBA00022723"/>
    </source>
</evidence>
<dbReference type="PANTHER" id="PTHR11113">
    <property type="entry name" value="N-ACETYLGLUCOSAMINE-6-PHOSPHATE DEACETYLASE"/>
    <property type="match status" value="1"/>
</dbReference>
<evidence type="ECO:0000256" key="5">
    <source>
        <dbReference type="PIRNR" id="PIRNR038994"/>
    </source>
</evidence>
<dbReference type="PIRSF" id="PIRSF038994">
    <property type="entry name" value="NagA"/>
    <property type="match status" value="1"/>
</dbReference>
<dbReference type="EC" id="3.5.1.25" evidence="10"/>
<feature type="binding site" evidence="8">
    <location>
        <position position="124"/>
    </location>
    <ligand>
        <name>Zn(2+)</name>
        <dbReference type="ChEBI" id="CHEBI:29105"/>
    </ligand>
</feature>
<dbReference type="AlphaFoldDB" id="A0A9D1PD61"/>
<feature type="binding site" evidence="8">
    <location>
        <position position="189"/>
    </location>
    <ligand>
        <name>Zn(2+)</name>
        <dbReference type="ChEBI" id="CHEBI:29105"/>
    </ligand>
</feature>
<comment type="caution">
    <text evidence="10">The sequence shown here is derived from an EMBL/GenBank/DDBJ whole genome shotgun (WGS) entry which is preliminary data.</text>
</comment>
<feature type="binding site" evidence="7">
    <location>
        <position position="245"/>
    </location>
    <ligand>
        <name>substrate</name>
    </ligand>
</feature>
<keyword evidence="2 8" id="KW-0479">Metal-binding</keyword>
<dbReference type="InterPro" id="IPR003764">
    <property type="entry name" value="GlcNAc_6-P_deAcase"/>
</dbReference>
<dbReference type="Proteomes" id="UP000886814">
    <property type="component" value="Unassembled WGS sequence"/>
</dbReference>
<evidence type="ECO:0000313" key="11">
    <source>
        <dbReference type="Proteomes" id="UP000886814"/>
    </source>
</evidence>
<dbReference type="SUPFAM" id="SSF51556">
    <property type="entry name" value="Metallo-dependent hydrolases"/>
    <property type="match status" value="1"/>
</dbReference>
<reference evidence="10" key="1">
    <citation type="journal article" date="2021" name="PeerJ">
        <title>Extensive microbial diversity within the chicken gut microbiome revealed by metagenomics and culture.</title>
        <authorList>
            <person name="Gilroy R."/>
            <person name="Ravi A."/>
            <person name="Getino M."/>
            <person name="Pursley I."/>
            <person name="Horton D.L."/>
            <person name="Alikhan N.F."/>
            <person name="Baker D."/>
            <person name="Gharbi K."/>
            <person name="Hall N."/>
            <person name="Watson M."/>
            <person name="Adriaenssens E.M."/>
            <person name="Foster-Nyarko E."/>
            <person name="Jarju S."/>
            <person name="Secka A."/>
            <person name="Antonio M."/>
            <person name="Oren A."/>
            <person name="Chaudhuri R.R."/>
            <person name="La Ragione R."/>
            <person name="Hildebrand F."/>
            <person name="Pallen M.J."/>
        </authorList>
    </citation>
    <scope>NUCLEOTIDE SEQUENCE</scope>
    <source>
        <strain evidence="10">CHK195-9823</strain>
    </source>
</reference>
<feature type="active site" description="Proton donor/acceptor" evidence="6">
    <location>
        <position position="268"/>
    </location>
</feature>
<dbReference type="GO" id="GO:0008448">
    <property type="term" value="F:N-acetylglucosamine-6-phosphate deacetylase activity"/>
    <property type="evidence" value="ECO:0007669"/>
    <property type="project" value="UniProtKB-EC"/>
</dbReference>
<evidence type="ECO:0000256" key="6">
    <source>
        <dbReference type="PIRSR" id="PIRSR038994-1"/>
    </source>
</evidence>
<organism evidence="10 11">
    <name type="scientific">Candidatus Blautia stercorigallinarum</name>
    <dbReference type="NCBI Taxonomy" id="2838501"/>
    <lineage>
        <taxon>Bacteria</taxon>
        <taxon>Bacillati</taxon>
        <taxon>Bacillota</taxon>
        <taxon>Clostridia</taxon>
        <taxon>Lachnospirales</taxon>
        <taxon>Lachnospiraceae</taxon>
        <taxon>Blautia</taxon>
    </lineage>
</organism>
<dbReference type="CDD" id="cd00854">
    <property type="entry name" value="NagA"/>
    <property type="match status" value="1"/>
</dbReference>
<dbReference type="GO" id="GO:0046872">
    <property type="term" value="F:metal ion binding"/>
    <property type="evidence" value="ECO:0007669"/>
    <property type="project" value="UniProtKB-KW"/>
</dbReference>
<feature type="binding site" evidence="7">
    <location>
        <position position="135"/>
    </location>
    <ligand>
        <name>substrate</name>
    </ligand>
</feature>
<gene>
    <name evidence="10" type="primary">nagA</name>
    <name evidence="10" type="ORF">H9747_08650</name>
</gene>
<comment type="cofactor">
    <cofactor evidence="8">
        <name>a divalent metal cation</name>
        <dbReference type="ChEBI" id="CHEBI:60240"/>
    </cofactor>
    <text evidence="8">Binds 1 divalent metal cation per subunit.</text>
</comment>
<keyword evidence="3 5" id="KW-0378">Hydrolase</keyword>
<protein>
    <submittedName>
        <fullName evidence="10">N-acetylglucosamine-6-phosphate deacetylase</fullName>
        <ecNumber evidence="10">3.5.1.25</ecNumber>
    </submittedName>
</protein>
<evidence type="ECO:0000256" key="4">
    <source>
        <dbReference type="ARBA" id="ARBA00023277"/>
    </source>
</evidence>
<evidence type="ECO:0000259" key="9">
    <source>
        <dbReference type="Pfam" id="PF01979"/>
    </source>
</evidence>
<name>A0A9D1PD61_9FIRM</name>
<comment type="similarity">
    <text evidence="1 5">Belongs to the metallo-dependent hydrolases superfamily. NagA family.</text>
</comment>
<sequence>MIIKNGLVFQEDGTFAPKDIYIHKGKIVSSESETEDKSVYDAQGMKVLPGLVDIHSHGAFGHDFCDADPEGLKEILRYEKSHGITSYCPTSMTLSKERLLEIFSSVKDMETSSDMARIAGINMEGPFVDVKKKGAQAAEHIFPPDPEFFRLCNERCGNIIKLVTLSPKEEGALDFVRELKDEVMISIGHTTADYDCAKAAMDAGAAHVTHLFNAMPPFAHRDPGVVGAALDTENCMAELICDGYHIHPSMIRAAFKMFGEDRICLISDSMMATGMPDGQYELGGQAVYMKDRFAALSDGTLAGSATNLFDCMKKAMEFGIPESTAIFAATRNPAKSIGIYDKVGSITPGKYSDLLIVNDQYELIKIF</sequence>
<feature type="binding site" evidence="8">
    <location>
        <position position="210"/>
    </location>
    <ligand>
        <name>Zn(2+)</name>
        <dbReference type="ChEBI" id="CHEBI:29105"/>
    </ligand>
</feature>
<keyword evidence="4 5" id="KW-0119">Carbohydrate metabolism</keyword>
<evidence type="ECO:0000256" key="3">
    <source>
        <dbReference type="ARBA" id="ARBA00022801"/>
    </source>
</evidence>
<dbReference type="SUPFAM" id="SSF51338">
    <property type="entry name" value="Composite domain of metallo-dependent hydrolases"/>
    <property type="match status" value="1"/>
</dbReference>
<feature type="binding site" evidence="7">
    <location>
        <begin position="213"/>
        <end position="214"/>
    </location>
    <ligand>
        <name>substrate</name>
    </ligand>
</feature>
<proteinExistence type="inferred from homology"/>
<feature type="binding site" evidence="7">
    <location>
        <position position="221"/>
    </location>
    <ligand>
        <name>substrate</name>
    </ligand>
</feature>
<evidence type="ECO:0000256" key="1">
    <source>
        <dbReference type="ARBA" id="ARBA00010716"/>
    </source>
</evidence>
<dbReference type="InterPro" id="IPR006680">
    <property type="entry name" value="Amidohydro-rel"/>
</dbReference>
<dbReference type="InterPro" id="IPR011059">
    <property type="entry name" value="Metal-dep_hydrolase_composite"/>
</dbReference>
<reference evidence="10" key="2">
    <citation type="submission" date="2021-04" db="EMBL/GenBank/DDBJ databases">
        <authorList>
            <person name="Gilroy R."/>
        </authorList>
    </citation>
    <scope>NUCLEOTIDE SEQUENCE</scope>
    <source>
        <strain evidence="10">CHK195-9823</strain>
    </source>
</reference>
<feature type="domain" description="Amidohydrolase-related" evidence="9">
    <location>
        <begin position="47"/>
        <end position="358"/>
    </location>
</feature>
<dbReference type="Gene3D" id="2.30.40.10">
    <property type="entry name" value="Urease, subunit C, domain 1"/>
    <property type="match status" value="1"/>
</dbReference>
<dbReference type="EMBL" id="DXIQ01000054">
    <property type="protein sequence ID" value="HIV39050.1"/>
    <property type="molecule type" value="Genomic_DNA"/>
</dbReference>
<evidence type="ECO:0000313" key="10">
    <source>
        <dbReference type="EMBL" id="HIV39050.1"/>
    </source>
</evidence>
<dbReference type="PANTHER" id="PTHR11113:SF14">
    <property type="entry name" value="N-ACETYLGLUCOSAMINE-6-PHOSPHATE DEACETYLASE"/>
    <property type="match status" value="1"/>
</dbReference>
<evidence type="ECO:0000256" key="7">
    <source>
        <dbReference type="PIRSR" id="PIRSR038994-2"/>
    </source>
</evidence>
<dbReference type="Gene3D" id="3.20.20.140">
    <property type="entry name" value="Metal-dependent hydrolases"/>
    <property type="match status" value="1"/>
</dbReference>
<dbReference type="GO" id="GO:0006046">
    <property type="term" value="P:N-acetylglucosamine catabolic process"/>
    <property type="evidence" value="ECO:0007669"/>
    <property type="project" value="TreeGrafter"/>
</dbReference>
<dbReference type="InterPro" id="IPR032466">
    <property type="entry name" value="Metal_Hydrolase"/>
</dbReference>
<dbReference type="NCBIfam" id="TIGR00221">
    <property type="entry name" value="nagA"/>
    <property type="match status" value="1"/>
</dbReference>
<accession>A0A9D1PD61</accession>